<proteinExistence type="predicted"/>
<dbReference type="CDD" id="cd18799">
    <property type="entry name" value="SF2_C_EcoAI-like"/>
    <property type="match status" value="1"/>
</dbReference>
<gene>
    <name evidence="3" type="ORF">LTY36_04025</name>
</gene>
<dbReference type="Pfam" id="PF04851">
    <property type="entry name" value="ResIII"/>
    <property type="match status" value="1"/>
</dbReference>
<dbReference type="GO" id="GO:0004386">
    <property type="term" value="F:helicase activity"/>
    <property type="evidence" value="ECO:0007669"/>
    <property type="project" value="UniProtKB-KW"/>
</dbReference>
<evidence type="ECO:0000313" key="3">
    <source>
        <dbReference type="EMBL" id="MCD7130355.1"/>
    </source>
</evidence>
<dbReference type="Gene3D" id="3.90.1570.30">
    <property type="match status" value="1"/>
</dbReference>
<keyword evidence="3" id="KW-0547">Nucleotide-binding</keyword>
<organism evidence="3 4">
    <name type="scientific">Limosilactobacillus agrestis</name>
    <dbReference type="NCBI Taxonomy" id="2759748"/>
    <lineage>
        <taxon>Bacteria</taxon>
        <taxon>Bacillati</taxon>
        <taxon>Bacillota</taxon>
        <taxon>Bacilli</taxon>
        <taxon>Lactobacillales</taxon>
        <taxon>Lactobacillaceae</taxon>
        <taxon>Limosilactobacillus</taxon>
    </lineage>
</organism>
<dbReference type="PROSITE" id="PS51192">
    <property type="entry name" value="HELICASE_ATP_BIND_1"/>
    <property type="match status" value="1"/>
</dbReference>
<dbReference type="Gene3D" id="3.40.50.300">
    <property type="entry name" value="P-loop containing nucleotide triphosphate hydrolases"/>
    <property type="match status" value="2"/>
</dbReference>
<dbReference type="InterPro" id="IPR027417">
    <property type="entry name" value="P-loop_NTPase"/>
</dbReference>
<dbReference type="InterPro" id="IPR013670">
    <property type="entry name" value="EcoEI_R_C_dom"/>
</dbReference>
<dbReference type="SUPFAM" id="SSF52540">
    <property type="entry name" value="P-loop containing nucleoside triphosphate hydrolases"/>
    <property type="match status" value="1"/>
</dbReference>
<keyword evidence="4" id="KW-1185">Reference proteome</keyword>
<dbReference type="PANTHER" id="PTHR47396:SF1">
    <property type="entry name" value="ATP-DEPENDENT HELICASE IRC3-RELATED"/>
    <property type="match status" value="1"/>
</dbReference>
<feature type="compositionally biased region" description="Low complexity" evidence="1">
    <location>
        <begin position="575"/>
        <end position="590"/>
    </location>
</feature>
<dbReference type="Pfam" id="PF00271">
    <property type="entry name" value="Helicase_C"/>
    <property type="match status" value="1"/>
</dbReference>
<dbReference type="Pfam" id="PF08463">
    <property type="entry name" value="EcoEI_R_C"/>
    <property type="match status" value="1"/>
</dbReference>
<dbReference type="EMBL" id="JAJPDE010000056">
    <property type="protein sequence ID" value="MCD7130355.1"/>
    <property type="molecule type" value="Genomic_DNA"/>
</dbReference>
<keyword evidence="3" id="KW-0067">ATP-binding</keyword>
<evidence type="ECO:0000259" key="2">
    <source>
        <dbReference type="PROSITE" id="PS51192"/>
    </source>
</evidence>
<dbReference type="InterPro" id="IPR014001">
    <property type="entry name" value="Helicase_ATP-bd"/>
</dbReference>
<dbReference type="RefSeq" id="WP_231823163.1">
    <property type="nucleotide sequence ID" value="NZ_JACIVF010000055.1"/>
</dbReference>
<comment type="caution">
    <text evidence="3">The sequence shown here is derived from an EMBL/GenBank/DDBJ whole genome shotgun (WGS) entry which is preliminary data.</text>
</comment>
<name>A0ABS8R813_9LACO</name>
<dbReference type="InterPro" id="IPR050742">
    <property type="entry name" value="Helicase_Restrict-Modif_Enz"/>
</dbReference>
<sequence>MTYSSLSEEDVKNRYITPAINKAGWKASDYLMEYAYTDGRINVIGNSVKKGKRKKIDYLLNYQPNVPIAIVEAKDLNHDYGHGMQQGIGYAQGLKVAKNLEVPFVYATNGEKFLEHDMITGKERTITMNEFPSKETLWDRLKLEKGLTEDQVKIINEPYYSSRDVFSPRYYQRIAINRTVEAIASGRRRVMLVMATGTGKTYTAFQIVYRLLKAGIKKRVLYLADRNILVDQTMVGDFAPLLDKSTKVQGGQMDSSYQIHFALYQQLAGNDEDEGHEPFRQLKPDFFDMVVIDEAHRGSAKKNSQWRKILDYFDGPKVTHFGMTATPRNDKEASNVDYFGEPIYTYSLKQGIDDGFLAPYRVIRVNLDVDVNGFRPTKNEKDALGQTIEDRVYTTRDFDRDIVIDDRTKKVAKYVSDYLKRNHARFDKTIIFCDTIDHAERMRQALVNENNDLVAKNPNYIMKITGDDKEGKSQLGNFEDTASKYPVIVTTSKLLTTGVNVKTCKLIVLDQNLNSMTEFKQIIGRGTRLDEKHGKQFFTIIDFKGASRLFADPAFDGEPIEEIDGNRPQTVTHRPGSSDPTSPSDGDPGDIVAEPRPVYLVTNKKVKVINDQVSYMDENGDLITTSLRDFTKKNMLGQYASLDDFTRKWRNADNKQRLLDKMEDNGIFYKQIINDEKLKNMDPFDVLVHLAYNQRPLTKAERISHVKHSGKLEQYQGAAREVLDTLLNKYEMDGIQDLESNEVLNLPEFEKFGGPVKIIFKIFGGKNQYQDAVKTVKDEIYS</sequence>
<feature type="domain" description="Helicase ATP-binding" evidence="2">
    <location>
        <begin position="181"/>
        <end position="345"/>
    </location>
</feature>
<keyword evidence="3" id="KW-0347">Helicase</keyword>
<dbReference type="Proteomes" id="UP001199710">
    <property type="component" value="Unassembled WGS sequence"/>
</dbReference>
<dbReference type="CDD" id="cd18032">
    <property type="entry name" value="DEXHc_RE_I_III_res"/>
    <property type="match status" value="1"/>
</dbReference>
<accession>A0ABS8R813</accession>
<dbReference type="PANTHER" id="PTHR47396">
    <property type="entry name" value="TYPE I RESTRICTION ENZYME ECOKI R PROTEIN"/>
    <property type="match status" value="1"/>
</dbReference>
<feature type="region of interest" description="Disordered" evidence="1">
    <location>
        <begin position="561"/>
        <end position="593"/>
    </location>
</feature>
<dbReference type="SMART" id="SM00487">
    <property type="entry name" value="DEXDc"/>
    <property type="match status" value="1"/>
</dbReference>
<reference evidence="3 4" key="1">
    <citation type="submission" date="2021-12" db="EMBL/GenBank/DDBJ databases">
        <title>A phylogenomic analysis of Limosilactobacillus reuteri reveals ancient and stable evolutionary relationships with rodents and birds and zoonotic transmission to humans.</title>
        <authorList>
            <person name="Li F."/>
            <person name="Li X."/>
            <person name="Cheng C."/>
            <person name="Tollenaar S."/>
            <person name="Zhang J.S."/>
            <person name="Simpson D."/>
            <person name="Tasseva G."/>
            <person name="Perez-Munoz M.E."/>
            <person name="Frese S."/>
            <person name="Gaenzle M.G."/>
            <person name="Walter J."/>
            <person name="Zheng J."/>
        </authorList>
    </citation>
    <scope>NUCLEOTIDE SEQUENCE [LARGE SCALE GENOMIC DNA]</scope>
    <source>
        <strain evidence="3 4">BG-MG3-B</strain>
    </source>
</reference>
<dbReference type="NCBIfam" id="NF046051">
    <property type="entry name" value="restrict_EcoAI"/>
    <property type="match status" value="1"/>
</dbReference>
<evidence type="ECO:0000256" key="1">
    <source>
        <dbReference type="SAM" id="MobiDB-lite"/>
    </source>
</evidence>
<dbReference type="InterPro" id="IPR006935">
    <property type="entry name" value="Helicase/UvrB_N"/>
</dbReference>
<dbReference type="InterPro" id="IPR001650">
    <property type="entry name" value="Helicase_C-like"/>
</dbReference>
<protein>
    <submittedName>
        <fullName evidence="3">DEAD/DEAH box helicase family protein</fullName>
    </submittedName>
</protein>
<evidence type="ECO:0000313" key="4">
    <source>
        <dbReference type="Proteomes" id="UP001199710"/>
    </source>
</evidence>
<keyword evidence="3" id="KW-0378">Hydrolase</keyword>